<feature type="DNA-binding region" description="H-T-H motif" evidence="4">
    <location>
        <begin position="43"/>
        <end position="62"/>
    </location>
</feature>
<evidence type="ECO:0000256" key="3">
    <source>
        <dbReference type="ARBA" id="ARBA00023163"/>
    </source>
</evidence>
<dbReference type="PANTHER" id="PTHR30055:SF234">
    <property type="entry name" value="HTH-TYPE TRANSCRIPTIONAL REGULATOR BETI"/>
    <property type="match status" value="1"/>
</dbReference>
<evidence type="ECO:0000259" key="5">
    <source>
        <dbReference type="PROSITE" id="PS50977"/>
    </source>
</evidence>
<dbReference type="GO" id="GO:0000976">
    <property type="term" value="F:transcription cis-regulatory region binding"/>
    <property type="evidence" value="ECO:0007669"/>
    <property type="project" value="TreeGrafter"/>
</dbReference>
<organism evidence="6 7">
    <name type="scientific">Actinopolymorpha pittospori</name>
    <dbReference type="NCBI Taxonomy" id="648752"/>
    <lineage>
        <taxon>Bacteria</taxon>
        <taxon>Bacillati</taxon>
        <taxon>Actinomycetota</taxon>
        <taxon>Actinomycetes</taxon>
        <taxon>Propionibacteriales</taxon>
        <taxon>Actinopolymorphaceae</taxon>
        <taxon>Actinopolymorpha</taxon>
    </lineage>
</organism>
<keyword evidence="3" id="KW-0804">Transcription</keyword>
<dbReference type="PRINTS" id="PR00455">
    <property type="entry name" value="HTHTETR"/>
</dbReference>
<dbReference type="GO" id="GO:0003700">
    <property type="term" value="F:DNA-binding transcription factor activity"/>
    <property type="evidence" value="ECO:0007669"/>
    <property type="project" value="TreeGrafter"/>
</dbReference>
<dbReference type="PROSITE" id="PS50977">
    <property type="entry name" value="HTH_TETR_2"/>
    <property type="match status" value="1"/>
</dbReference>
<evidence type="ECO:0000256" key="4">
    <source>
        <dbReference type="PROSITE-ProRule" id="PRU00335"/>
    </source>
</evidence>
<feature type="domain" description="HTH tetR-type" evidence="5">
    <location>
        <begin position="21"/>
        <end position="80"/>
    </location>
</feature>
<dbReference type="InterPro" id="IPR049445">
    <property type="entry name" value="TetR_SbtR-like_C"/>
</dbReference>
<evidence type="ECO:0000313" key="7">
    <source>
        <dbReference type="Proteomes" id="UP000638648"/>
    </source>
</evidence>
<proteinExistence type="predicted"/>
<comment type="caution">
    <text evidence="6">The sequence shown here is derived from an EMBL/GenBank/DDBJ whole genome shotgun (WGS) entry which is preliminary data.</text>
</comment>
<dbReference type="Gene3D" id="1.10.357.10">
    <property type="entry name" value="Tetracycline Repressor, domain 2"/>
    <property type="match status" value="1"/>
</dbReference>
<accession>A0A927N4E0</accession>
<sequence>MSSAEQVSDVFARRPKRADARRNYEALIAAARDAFAEAGTSASLEDIARRAQVGIGTLYRHFPTRQDLFESVYVDEVEALCATANDLADLAPWDALVAWVHRFVSYTATKRALAEALNHDSELFRGCRAAIYATGEPLLRRAQDAGAARPDISFDDMMRLVSGITMIHFVEQGQLERVLGMALDGLRAQRAGR</sequence>
<dbReference type="Pfam" id="PF21597">
    <property type="entry name" value="TetR_C_43"/>
    <property type="match status" value="1"/>
</dbReference>
<dbReference type="InterPro" id="IPR050109">
    <property type="entry name" value="HTH-type_TetR-like_transc_reg"/>
</dbReference>
<reference evidence="6" key="1">
    <citation type="submission" date="2020-10" db="EMBL/GenBank/DDBJ databases">
        <title>Sequencing the genomes of 1000 actinobacteria strains.</title>
        <authorList>
            <person name="Klenk H.-P."/>
        </authorList>
    </citation>
    <scope>NUCLEOTIDE SEQUENCE</scope>
    <source>
        <strain evidence="6">DSM 45354</strain>
    </source>
</reference>
<evidence type="ECO:0000313" key="6">
    <source>
        <dbReference type="EMBL" id="MBE1610093.1"/>
    </source>
</evidence>
<keyword evidence="7" id="KW-1185">Reference proteome</keyword>
<name>A0A927N4E0_9ACTN</name>
<gene>
    <name evidence="6" type="ORF">HEB94_006941</name>
</gene>
<dbReference type="Pfam" id="PF00440">
    <property type="entry name" value="TetR_N"/>
    <property type="match status" value="1"/>
</dbReference>
<evidence type="ECO:0000256" key="2">
    <source>
        <dbReference type="ARBA" id="ARBA00023125"/>
    </source>
</evidence>
<evidence type="ECO:0000256" key="1">
    <source>
        <dbReference type="ARBA" id="ARBA00023015"/>
    </source>
</evidence>
<protein>
    <submittedName>
        <fullName evidence="6">AcrR family transcriptional regulator</fullName>
    </submittedName>
</protein>
<dbReference type="InterPro" id="IPR036271">
    <property type="entry name" value="Tet_transcr_reg_TetR-rel_C_sf"/>
</dbReference>
<keyword evidence="1" id="KW-0805">Transcription regulation</keyword>
<dbReference type="EMBL" id="JADBEM010000001">
    <property type="protein sequence ID" value="MBE1610093.1"/>
    <property type="molecule type" value="Genomic_DNA"/>
</dbReference>
<dbReference type="PANTHER" id="PTHR30055">
    <property type="entry name" value="HTH-TYPE TRANSCRIPTIONAL REGULATOR RUTR"/>
    <property type="match status" value="1"/>
</dbReference>
<dbReference type="InterPro" id="IPR001647">
    <property type="entry name" value="HTH_TetR"/>
</dbReference>
<keyword evidence="2 4" id="KW-0238">DNA-binding</keyword>
<dbReference type="SUPFAM" id="SSF46689">
    <property type="entry name" value="Homeodomain-like"/>
    <property type="match status" value="1"/>
</dbReference>
<dbReference type="SUPFAM" id="SSF48498">
    <property type="entry name" value="Tetracyclin repressor-like, C-terminal domain"/>
    <property type="match status" value="1"/>
</dbReference>
<dbReference type="InterPro" id="IPR009057">
    <property type="entry name" value="Homeodomain-like_sf"/>
</dbReference>
<dbReference type="RefSeq" id="WP_192753514.1">
    <property type="nucleotide sequence ID" value="NZ_BAABJL010000131.1"/>
</dbReference>
<dbReference type="Proteomes" id="UP000638648">
    <property type="component" value="Unassembled WGS sequence"/>
</dbReference>
<dbReference type="AlphaFoldDB" id="A0A927N4E0"/>